<gene>
    <name evidence="2" type="ORF">AVDCRST_MAG96-1592</name>
</gene>
<evidence type="ECO:0000313" key="2">
    <source>
        <dbReference type="EMBL" id="CAA9492759.1"/>
    </source>
</evidence>
<reference evidence="2" key="1">
    <citation type="submission" date="2020-02" db="EMBL/GenBank/DDBJ databases">
        <authorList>
            <person name="Meier V. D."/>
        </authorList>
    </citation>
    <scope>NUCLEOTIDE SEQUENCE</scope>
    <source>
        <strain evidence="2">AVDCRST_MAG96</strain>
    </source>
</reference>
<protein>
    <submittedName>
        <fullName evidence="2">Uncharacterized protein</fullName>
    </submittedName>
</protein>
<feature type="non-terminal residue" evidence="2">
    <location>
        <position position="213"/>
    </location>
</feature>
<organism evidence="2">
    <name type="scientific">uncultured Segetibacter sp</name>
    <dbReference type="NCBI Taxonomy" id="481133"/>
    <lineage>
        <taxon>Bacteria</taxon>
        <taxon>Pseudomonadati</taxon>
        <taxon>Bacteroidota</taxon>
        <taxon>Chitinophagia</taxon>
        <taxon>Chitinophagales</taxon>
        <taxon>Chitinophagaceae</taxon>
        <taxon>Segetibacter</taxon>
        <taxon>environmental samples</taxon>
    </lineage>
</organism>
<sequence>MKGEMSKHDLQNEKLDKIGRSLLKAARVSDEEIENIVAAPELLDSVLCRIKAEKLSRRKPKLFFDDWAILTFFYQRKAIGAFAILMVLLISATVVTFKKQDLPQIVEQTIRPDMQPKTHPAENLLLFPEIKRVKVSEAKNRANSERTAFKIEKSRLLNRGRKRDLVIARQGPKKQSPQVFYSLAVGRNWEESGEDLQIVRAEISRSELFALGI</sequence>
<feature type="transmembrane region" description="Helical" evidence="1">
    <location>
        <begin position="78"/>
        <end position="97"/>
    </location>
</feature>
<keyword evidence="1" id="KW-1133">Transmembrane helix</keyword>
<evidence type="ECO:0000256" key="1">
    <source>
        <dbReference type="SAM" id="Phobius"/>
    </source>
</evidence>
<dbReference type="AlphaFoldDB" id="A0A6J4SFP6"/>
<proteinExistence type="predicted"/>
<name>A0A6J4SFP6_9BACT</name>
<keyword evidence="1" id="KW-0472">Membrane</keyword>
<keyword evidence="1" id="KW-0812">Transmembrane</keyword>
<accession>A0A6J4SFP6</accession>
<dbReference type="EMBL" id="CADCVN010000605">
    <property type="protein sequence ID" value="CAA9492759.1"/>
    <property type="molecule type" value="Genomic_DNA"/>
</dbReference>